<sequence>MQQFDNGIQAGSLTGVRWVKSGRSNQSGNCVEVAALPDGSVAVRNSRHPDGPALIYTRAEITAFVEGAKDGDFDAFTA</sequence>
<evidence type="ECO:0000259" key="1">
    <source>
        <dbReference type="Pfam" id="PF04149"/>
    </source>
</evidence>
<organism evidence="2 3">
    <name type="scientific">Actinacidiphila rubida</name>
    <dbReference type="NCBI Taxonomy" id="310780"/>
    <lineage>
        <taxon>Bacteria</taxon>
        <taxon>Bacillati</taxon>
        <taxon>Actinomycetota</taxon>
        <taxon>Actinomycetes</taxon>
        <taxon>Kitasatosporales</taxon>
        <taxon>Streptomycetaceae</taxon>
        <taxon>Actinacidiphila</taxon>
    </lineage>
</organism>
<gene>
    <name evidence="2" type="ORF">SAMN05216267_1009131</name>
</gene>
<keyword evidence="3" id="KW-1185">Reference proteome</keyword>
<dbReference type="InterPro" id="IPR007278">
    <property type="entry name" value="DUF397"/>
</dbReference>
<feature type="domain" description="DUF397" evidence="1">
    <location>
        <begin position="17"/>
        <end position="69"/>
    </location>
</feature>
<proteinExistence type="predicted"/>
<dbReference type="AlphaFoldDB" id="A0A1H8J3Q8"/>
<dbReference type="RefSeq" id="WP_069463221.1">
    <property type="nucleotide sequence ID" value="NZ_FODD01000009.1"/>
</dbReference>
<reference evidence="2 3" key="1">
    <citation type="submission" date="2016-10" db="EMBL/GenBank/DDBJ databases">
        <authorList>
            <person name="de Groot N.N."/>
        </authorList>
    </citation>
    <scope>NUCLEOTIDE SEQUENCE [LARGE SCALE GENOMIC DNA]</scope>
    <source>
        <strain evidence="2 3">CGMCC 4.2026</strain>
    </source>
</reference>
<protein>
    <recommendedName>
        <fullName evidence="1">DUF397 domain-containing protein</fullName>
    </recommendedName>
</protein>
<dbReference type="Proteomes" id="UP000181951">
    <property type="component" value="Unassembled WGS sequence"/>
</dbReference>
<dbReference type="Pfam" id="PF04149">
    <property type="entry name" value="DUF397"/>
    <property type="match status" value="1"/>
</dbReference>
<accession>A0A1H8J3Q8</accession>
<dbReference type="EMBL" id="FODD01000009">
    <property type="protein sequence ID" value="SEN74926.1"/>
    <property type="molecule type" value="Genomic_DNA"/>
</dbReference>
<dbReference type="OrthoDB" id="4558943at2"/>
<dbReference type="STRING" id="310780.SAMN05216267_1009131"/>
<evidence type="ECO:0000313" key="3">
    <source>
        <dbReference type="Proteomes" id="UP000181951"/>
    </source>
</evidence>
<name>A0A1H8J3Q8_9ACTN</name>
<evidence type="ECO:0000313" key="2">
    <source>
        <dbReference type="EMBL" id="SEN74926.1"/>
    </source>
</evidence>